<dbReference type="InterPro" id="IPR025350">
    <property type="entry name" value="DUF4254"/>
</dbReference>
<dbReference type="EMBL" id="FZOU01000001">
    <property type="protein sequence ID" value="SNS48885.1"/>
    <property type="molecule type" value="Genomic_DNA"/>
</dbReference>
<evidence type="ECO:0000313" key="2">
    <source>
        <dbReference type="Proteomes" id="UP000198356"/>
    </source>
</evidence>
<dbReference type="Proteomes" id="UP000198356">
    <property type="component" value="Unassembled WGS sequence"/>
</dbReference>
<accession>A0A239EW86</accession>
<organism evidence="1 2">
    <name type="scientific">Granulicella rosea</name>
    <dbReference type="NCBI Taxonomy" id="474952"/>
    <lineage>
        <taxon>Bacteria</taxon>
        <taxon>Pseudomonadati</taxon>
        <taxon>Acidobacteriota</taxon>
        <taxon>Terriglobia</taxon>
        <taxon>Terriglobales</taxon>
        <taxon>Acidobacteriaceae</taxon>
        <taxon>Granulicella</taxon>
    </lineage>
</organism>
<evidence type="ECO:0008006" key="3">
    <source>
        <dbReference type="Google" id="ProtNLM"/>
    </source>
</evidence>
<keyword evidence="2" id="KW-1185">Reference proteome</keyword>
<dbReference type="AlphaFoldDB" id="A0A239EW86"/>
<evidence type="ECO:0000313" key="1">
    <source>
        <dbReference type="EMBL" id="SNS48885.1"/>
    </source>
</evidence>
<dbReference type="Pfam" id="PF14063">
    <property type="entry name" value="DUF4254"/>
    <property type="match status" value="1"/>
</dbReference>
<protein>
    <recommendedName>
        <fullName evidence="3">DUF4254 domain-containing protein</fullName>
    </recommendedName>
</protein>
<name>A0A239EW86_9BACT</name>
<dbReference type="RefSeq" id="WP_089407412.1">
    <property type="nucleotide sequence ID" value="NZ_FZOU01000001.1"/>
</dbReference>
<sequence length="194" mass="22439">MPNLAVYLPLHDEANAYWHADRVYQPSYGPLTHLALDHHRANYDLWHQEDEARNPAASDSVIAQVKHRIDALNQRRNDLVEQIDSWLLANVGDQNAQAPLHSETPGMILDRLSILSLKIYHTAEETVRESATDQHRAWNRDRFTLLLTQRADLGACLEDLMGQIESGTRRFKLYRQMKMYNDPGLNPVLYRQQS</sequence>
<dbReference type="OrthoDB" id="9805817at2"/>
<proteinExistence type="predicted"/>
<reference evidence="1 2" key="1">
    <citation type="submission" date="2017-06" db="EMBL/GenBank/DDBJ databases">
        <authorList>
            <person name="Kim H.J."/>
            <person name="Triplett B.A."/>
        </authorList>
    </citation>
    <scope>NUCLEOTIDE SEQUENCE [LARGE SCALE GENOMIC DNA]</scope>
    <source>
        <strain evidence="1 2">DSM 18704</strain>
    </source>
</reference>
<gene>
    <name evidence="1" type="ORF">SAMN05421770_1011189</name>
</gene>